<organism evidence="2 3">
    <name type="scientific">Caenorhabditis remanei</name>
    <name type="common">Caenorhabditis vulgaris</name>
    <dbReference type="NCBI Taxonomy" id="31234"/>
    <lineage>
        <taxon>Eukaryota</taxon>
        <taxon>Metazoa</taxon>
        <taxon>Ecdysozoa</taxon>
        <taxon>Nematoda</taxon>
        <taxon>Chromadorea</taxon>
        <taxon>Rhabditida</taxon>
        <taxon>Rhabditina</taxon>
        <taxon>Rhabditomorpha</taxon>
        <taxon>Rhabditoidea</taxon>
        <taxon>Rhabditidae</taxon>
        <taxon>Peloderinae</taxon>
        <taxon>Caenorhabditis</taxon>
    </lineage>
</organism>
<dbReference type="GO" id="GO:0045087">
    <property type="term" value="P:innate immune response"/>
    <property type="evidence" value="ECO:0007669"/>
    <property type="project" value="TreeGrafter"/>
</dbReference>
<dbReference type="GeneID" id="9820291"/>
<dbReference type="EMBL" id="WUAV01000005">
    <property type="protein sequence ID" value="KAF1753442.1"/>
    <property type="molecule type" value="Genomic_DNA"/>
</dbReference>
<comment type="caution">
    <text evidence="2">The sequence shown here is derived from an EMBL/GenBank/DDBJ whole genome shotgun (WGS) entry which is preliminary data.</text>
</comment>
<dbReference type="Proteomes" id="UP000483820">
    <property type="component" value="Chromosome V"/>
</dbReference>
<evidence type="ECO:0000313" key="2">
    <source>
        <dbReference type="EMBL" id="KAF1753442.1"/>
    </source>
</evidence>
<sequence>MTSQEPPPHLASLDLVIRKFIPKELIPKQPMEWQCDRDEQMANFTTLMDAGFTALGMFESAQDVWKHVAHYINFPNSAKYFNRELTLQDSPRPIIHKSLKKDDCIYRHDLPKIFEFRERKPFGVDKKLADMAEAILKNCWKKLIGESHHEMIKCPQKPNSEALSAECSPFQLPFDKSISREEFDEFMNEWKTQSKKKINVMIDFIVQSMALYHKRFPELETSYEDQANVISWVGFVMEKTAEFAKSGDIVLPPLHSPASKPKALIRLFSLGKNQFVMAHELLDTIKKHDMDVRKLEKEVLDMPELSTFSYNEVLQKVGKSACEKTLDFVEMKIESLMFVRTPIPTPKEGFCVLAVDALYELLMNMIVAKKVFRDIVDNDWLTIEKFLMAMMLHFDTSRYFMDSKVRDAIMTLWESVYRKTTKRTPVNIEWNSTKLDLEKLKETINKLKIGFISESLKVDASDTIFLRHAKSNRFKRSDLYIGVAHFQLNGLVMKLLKLYEFIHSQEACFSFGVQCIRCVEKKNGDEMPEETGNEKKQKSKGKTNRK</sequence>
<feature type="region of interest" description="Disordered" evidence="1">
    <location>
        <begin position="524"/>
        <end position="546"/>
    </location>
</feature>
<dbReference type="AlphaFoldDB" id="A0A6A5GG27"/>
<dbReference type="RefSeq" id="XP_003116018.2">
    <property type="nucleotide sequence ID" value="XM_003115970.2"/>
</dbReference>
<name>A0A6A5GG27_CAERE</name>
<dbReference type="PANTHER" id="PTHR21447">
    <property type="entry name" value="RING-TYPE DOMAIN-CONTAINING PROTEIN-RELATED"/>
    <property type="match status" value="1"/>
</dbReference>
<accession>A0A6A5GG27</accession>
<dbReference type="CTD" id="9820291"/>
<evidence type="ECO:0000256" key="1">
    <source>
        <dbReference type="SAM" id="MobiDB-lite"/>
    </source>
</evidence>
<feature type="compositionally biased region" description="Basic residues" evidence="1">
    <location>
        <begin position="537"/>
        <end position="546"/>
    </location>
</feature>
<reference evidence="2 3" key="1">
    <citation type="submission" date="2019-12" db="EMBL/GenBank/DDBJ databases">
        <title>Chromosome-level assembly of the Caenorhabditis remanei genome.</title>
        <authorList>
            <person name="Teterina A.A."/>
            <person name="Willis J.H."/>
            <person name="Phillips P.C."/>
        </authorList>
    </citation>
    <scope>NUCLEOTIDE SEQUENCE [LARGE SCALE GENOMIC DNA]</scope>
    <source>
        <strain evidence="2 3">PX506</strain>
        <tissue evidence="2">Whole organism</tissue>
    </source>
</reference>
<dbReference type="KEGG" id="crq:GCK72_019999"/>
<gene>
    <name evidence="2" type="ORF">GCK72_019999</name>
</gene>
<protein>
    <submittedName>
        <fullName evidence="2">Uncharacterized protein</fullName>
    </submittedName>
</protein>
<proteinExistence type="predicted"/>
<dbReference type="PANTHER" id="PTHR21447:SF11">
    <property type="entry name" value="RING-TYPE DOMAIN-CONTAINING PROTEIN"/>
    <property type="match status" value="1"/>
</dbReference>
<dbReference type="GO" id="GO:0045121">
    <property type="term" value="C:membrane raft"/>
    <property type="evidence" value="ECO:0007669"/>
    <property type="project" value="TreeGrafter"/>
</dbReference>
<evidence type="ECO:0000313" key="3">
    <source>
        <dbReference type="Proteomes" id="UP000483820"/>
    </source>
</evidence>